<reference evidence="4 5" key="1">
    <citation type="submission" date="2016-09" db="EMBL/GenBank/DDBJ databases">
        <title>Genomic Taxonomy of the Vibrionaceae.</title>
        <authorList>
            <person name="Gonzalez-Castillo A."/>
            <person name="Gomez-Gil B."/>
            <person name="Enciso-Ibarra K."/>
        </authorList>
    </citation>
    <scope>NUCLEOTIDE SEQUENCE [LARGE SCALE GENOMIC DNA]</scope>
    <source>
        <strain evidence="4 5">CAIM 703</strain>
    </source>
</reference>
<dbReference type="SMART" id="SM00471">
    <property type="entry name" value="HDc"/>
    <property type="match status" value="1"/>
</dbReference>
<gene>
    <name evidence="4" type="ORF">BIY22_19155</name>
</gene>
<feature type="chain" id="PRO_5012683571" evidence="2">
    <location>
        <begin position="27"/>
        <end position="596"/>
    </location>
</feature>
<dbReference type="PANTHER" id="PTHR45228:SF9">
    <property type="entry name" value="3'3'-CGAMP-SPECIFIC PHOSPHODIESTERASE 2"/>
    <property type="match status" value="1"/>
</dbReference>
<dbReference type="SUPFAM" id="SSF109604">
    <property type="entry name" value="HD-domain/PDEase-like"/>
    <property type="match status" value="1"/>
</dbReference>
<evidence type="ECO:0000256" key="2">
    <source>
        <dbReference type="SAM" id="SignalP"/>
    </source>
</evidence>
<comment type="caution">
    <text evidence="4">The sequence shown here is derived from an EMBL/GenBank/DDBJ whole genome shotgun (WGS) entry which is preliminary data.</text>
</comment>
<dbReference type="STRING" id="1381081.BIY22_19155"/>
<dbReference type="PROSITE" id="PS51832">
    <property type="entry name" value="HD_GYP"/>
    <property type="match status" value="1"/>
</dbReference>
<evidence type="ECO:0000256" key="1">
    <source>
        <dbReference type="SAM" id="Phobius"/>
    </source>
</evidence>
<dbReference type="Pfam" id="PF13487">
    <property type="entry name" value="HD_5"/>
    <property type="match status" value="1"/>
</dbReference>
<dbReference type="InterPro" id="IPR037522">
    <property type="entry name" value="HD_GYP_dom"/>
</dbReference>
<feature type="transmembrane region" description="Helical" evidence="1">
    <location>
        <begin position="342"/>
        <end position="361"/>
    </location>
</feature>
<keyword evidence="1" id="KW-0812">Transmembrane</keyword>
<dbReference type="InterPro" id="IPR003607">
    <property type="entry name" value="HD/PDEase_dom"/>
</dbReference>
<evidence type="ECO:0000313" key="4">
    <source>
        <dbReference type="EMBL" id="OLQ91015.1"/>
    </source>
</evidence>
<name>A0A1Q9HKT1_9VIBR</name>
<dbReference type="GO" id="GO:0008081">
    <property type="term" value="F:phosphoric diester hydrolase activity"/>
    <property type="evidence" value="ECO:0007669"/>
    <property type="project" value="UniProtKB-ARBA"/>
</dbReference>
<dbReference type="Gene3D" id="1.10.3210.10">
    <property type="entry name" value="Hypothetical protein af1432"/>
    <property type="match status" value="1"/>
</dbReference>
<dbReference type="Proteomes" id="UP000186313">
    <property type="component" value="Unassembled WGS sequence"/>
</dbReference>
<keyword evidence="1" id="KW-1133">Transmembrane helix</keyword>
<proteinExistence type="predicted"/>
<feature type="signal peptide" evidence="2">
    <location>
        <begin position="1"/>
        <end position="26"/>
    </location>
</feature>
<dbReference type="CDD" id="cd00077">
    <property type="entry name" value="HDc"/>
    <property type="match status" value="1"/>
</dbReference>
<evidence type="ECO:0000259" key="3">
    <source>
        <dbReference type="PROSITE" id="PS51832"/>
    </source>
</evidence>
<keyword evidence="1" id="KW-0472">Membrane</keyword>
<keyword evidence="2" id="KW-0732">Signal</keyword>
<sequence length="596" mass="68343">MCKKTVKLRLKSCLIVSALFCSSVPAEQWQSNNVLVLHSYAPSYQWTADMQSGIEQAIQDSQSNITLSIEYLDTKRILDKQYFKHFERYFDAKYRDYHFDAVLITDDGALSLINQWQDNPLKGLPMVAGGINNPLASLDSVTDKSHIIFEQDQIAKTLELIANVRPNMKTLYYVSDRSTTSEFIRQQVKQELEGSRQLQLREIRDLPLDEALNQLTHISSQDAVLLTHYNTEILNNQYYSYNYLAHQFSSHSAAPVFVLWKFYISQGVFGGYVQNSSEIGAQMIAALGEFMSFPTGGEIQRGEINKPMVDYLAMQRFGVGAHLLPDNTQYLNEPQSYFKQNWHLLSAGFAIFLIMMLVIVTQAEMIRQKRKINKQNKRIVGLHKRTLQTQKDMIVVLGEAIESRSGETGNHVKRVAKVSYLLGKLYGLSHRELELIEVVSPMHDVGKIVIPEHILDKPAQLDEDEREIMKTHTIHGHKLLSASKGDVFRLSALIALQHHEHWDGNGYPHGIAERDIHIFSRITAVADVFDALLSVRCYKKAWPLEDVIALFQRERGKQFDPNLTDLLIDNMQQFIDIRNMYPDNENRHSNTQNMQK</sequence>
<protein>
    <submittedName>
        <fullName evidence="4">Phosphodiesterase</fullName>
    </submittedName>
</protein>
<dbReference type="EMBL" id="MJMJ01000011">
    <property type="protein sequence ID" value="OLQ91015.1"/>
    <property type="molecule type" value="Genomic_DNA"/>
</dbReference>
<dbReference type="AlphaFoldDB" id="A0A1Q9HKT1"/>
<organism evidence="4 5">
    <name type="scientific">Vibrio panuliri</name>
    <dbReference type="NCBI Taxonomy" id="1381081"/>
    <lineage>
        <taxon>Bacteria</taxon>
        <taxon>Pseudomonadati</taxon>
        <taxon>Pseudomonadota</taxon>
        <taxon>Gammaproteobacteria</taxon>
        <taxon>Vibrionales</taxon>
        <taxon>Vibrionaceae</taxon>
        <taxon>Vibrio</taxon>
    </lineage>
</organism>
<accession>A0A1Q9HKT1</accession>
<dbReference type="PANTHER" id="PTHR45228">
    <property type="entry name" value="CYCLIC DI-GMP PHOSPHODIESTERASE TM_0186-RELATED"/>
    <property type="match status" value="1"/>
</dbReference>
<dbReference type="InterPro" id="IPR052020">
    <property type="entry name" value="Cyclic_di-GMP/3'3'-cGAMP_PDE"/>
</dbReference>
<feature type="domain" description="HD-GYP" evidence="3">
    <location>
        <begin position="386"/>
        <end position="583"/>
    </location>
</feature>
<evidence type="ECO:0000313" key="5">
    <source>
        <dbReference type="Proteomes" id="UP000186313"/>
    </source>
</evidence>